<dbReference type="Proteomes" id="UP001216907">
    <property type="component" value="Unassembled WGS sequence"/>
</dbReference>
<keyword evidence="4" id="KW-1185">Reference proteome</keyword>
<protein>
    <submittedName>
        <fullName evidence="3">Transposase</fullName>
    </submittedName>
</protein>
<feature type="region of interest" description="Disordered" evidence="1">
    <location>
        <begin position="65"/>
        <end position="86"/>
    </location>
</feature>
<accession>A0ABT6FFQ7</accession>
<evidence type="ECO:0000256" key="1">
    <source>
        <dbReference type="SAM" id="MobiDB-lite"/>
    </source>
</evidence>
<dbReference type="EMBL" id="JARRAG010000002">
    <property type="protein sequence ID" value="MDG3006411.1"/>
    <property type="molecule type" value="Genomic_DNA"/>
</dbReference>
<evidence type="ECO:0000313" key="4">
    <source>
        <dbReference type="Proteomes" id="UP001216907"/>
    </source>
</evidence>
<proteinExistence type="predicted"/>
<dbReference type="InterPro" id="IPR038721">
    <property type="entry name" value="IS701-like_DDE_dom"/>
</dbReference>
<gene>
    <name evidence="3" type="ORF">PZE19_21780</name>
</gene>
<sequence>MTRGRRTVTTWLRAAKLGGRYQSCYIAVAAAGERPDRIARRLLNEAVRPLLAGAARLTLALDDTPTKRHGPHVQGAGVHHNPTPGPAGSPNVYGRVFVVLGLLVTHRAWGTTALPLLSRLFVRKKDLPAIDPKHRPTSRTKLELAVELLRWAKPWLDLLKLPIWVVADGASAKKEVLKPAKAMGMIVVSRLRKDAALRSLPGPRPQGRRGPAPTYGADVIDLAKRGGQRRGWSSDTFELYGEKAVKRYETFQATWRPAGRRGDPGGTGGRADRLAGVLLQRHLGERGRHPGDGGRPLQPGDHLSRMQAGRGCRSAAGQVHLGEHWGVSHLPMDVHADRGVGLGPGGRGVGGPLELAVGQLVMPSEPRGQAAGMASRNAGRGDPCGSTPWGHQEGIQAAAVRLLSLAE</sequence>
<evidence type="ECO:0000259" key="2">
    <source>
        <dbReference type="Pfam" id="PF13546"/>
    </source>
</evidence>
<reference evidence="3 4" key="1">
    <citation type="submission" date="2023-03" db="EMBL/GenBank/DDBJ databases">
        <title>Paludisphaera mucosa sp. nov. a novel planctomycete from northern fen.</title>
        <authorList>
            <person name="Ivanova A."/>
        </authorList>
    </citation>
    <scope>NUCLEOTIDE SEQUENCE [LARGE SCALE GENOMIC DNA]</scope>
    <source>
        <strain evidence="3 4">Pla2</strain>
    </source>
</reference>
<comment type="caution">
    <text evidence="3">The sequence shown here is derived from an EMBL/GenBank/DDBJ whole genome shotgun (WGS) entry which is preliminary data.</text>
</comment>
<dbReference type="Pfam" id="PF13546">
    <property type="entry name" value="DDE_5"/>
    <property type="match status" value="1"/>
</dbReference>
<feature type="domain" description="Transposase IS701-like DDE" evidence="2">
    <location>
        <begin position="3"/>
        <end position="256"/>
    </location>
</feature>
<evidence type="ECO:0000313" key="3">
    <source>
        <dbReference type="EMBL" id="MDG3006411.1"/>
    </source>
</evidence>
<name>A0ABT6FFQ7_9BACT</name>
<dbReference type="RefSeq" id="WP_277864382.1">
    <property type="nucleotide sequence ID" value="NZ_JARRAG010000002.1"/>
</dbReference>
<feature type="region of interest" description="Disordered" evidence="1">
    <location>
        <begin position="284"/>
        <end position="305"/>
    </location>
</feature>
<feature type="region of interest" description="Disordered" evidence="1">
    <location>
        <begin position="367"/>
        <end position="391"/>
    </location>
</feature>
<organism evidence="3 4">
    <name type="scientific">Paludisphaera mucosa</name>
    <dbReference type="NCBI Taxonomy" id="3030827"/>
    <lineage>
        <taxon>Bacteria</taxon>
        <taxon>Pseudomonadati</taxon>
        <taxon>Planctomycetota</taxon>
        <taxon>Planctomycetia</taxon>
        <taxon>Isosphaerales</taxon>
        <taxon>Isosphaeraceae</taxon>
        <taxon>Paludisphaera</taxon>
    </lineage>
</organism>